<name>A0A6A6EMN5_9PEZI</name>
<protein>
    <recommendedName>
        <fullName evidence="1">Lipocalin-like domain-containing protein</fullName>
    </recommendedName>
</protein>
<evidence type="ECO:0000313" key="3">
    <source>
        <dbReference type="Proteomes" id="UP000800200"/>
    </source>
</evidence>
<proteinExistence type="predicted"/>
<keyword evidence="3" id="KW-1185">Reference proteome</keyword>
<reference evidence="2" key="1">
    <citation type="journal article" date="2020" name="Stud. Mycol.">
        <title>101 Dothideomycetes genomes: a test case for predicting lifestyles and emergence of pathogens.</title>
        <authorList>
            <person name="Haridas S."/>
            <person name="Albert R."/>
            <person name="Binder M."/>
            <person name="Bloem J."/>
            <person name="Labutti K."/>
            <person name="Salamov A."/>
            <person name="Andreopoulos B."/>
            <person name="Baker S."/>
            <person name="Barry K."/>
            <person name="Bills G."/>
            <person name="Bluhm B."/>
            <person name="Cannon C."/>
            <person name="Castanera R."/>
            <person name="Culley D."/>
            <person name="Daum C."/>
            <person name="Ezra D."/>
            <person name="Gonzalez J."/>
            <person name="Henrissat B."/>
            <person name="Kuo A."/>
            <person name="Liang C."/>
            <person name="Lipzen A."/>
            <person name="Lutzoni F."/>
            <person name="Magnuson J."/>
            <person name="Mondo S."/>
            <person name="Nolan M."/>
            <person name="Ohm R."/>
            <person name="Pangilinan J."/>
            <person name="Park H.-J."/>
            <person name="Ramirez L."/>
            <person name="Alfaro M."/>
            <person name="Sun H."/>
            <person name="Tritt A."/>
            <person name="Yoshinaga Y."/>
            <person name="Zwiers L.-H."/>
            <person name="Turgeon B."/>
            <person name="Goodwin S."/>
            <person name="Spatafora J."/>
            <person name="Crous P."/>
            <person name="Grigoriev I."/>
        </authorList>
    </citation>
    <scope>NUCLEOTIDE SEQUENCE</scope>
    <source>
        <strain evidence="2">CBS 207.26</strain>
    </source>
</reference>
<evidence type="ECO:0000313" key="2">
    <source>
        <dbReference type="EMBL" id="KAF2191186.1"/>
    </source>
</evidence>
<dbReference type="EMBL" id="ML994617">
    <property type="protein sequence ID" value="KAF2191186.1"/>
    <property type="molecule type" value="Genomic_DNA"/>
</dbReference>
<accession>A0A6A6EMN5</accession>
<dbReference type="Proteomes" id="UP000800200">
    <property type="component" value="Unassembled WGS sequence"/>
</dbReference>
<gene>
    <name evidence="2" type="ORF">K469DRAFT_808332</name>
</gene>
<feature type="domain" description="Lipocalin-like" evidence="1">
    <location>
        <begin position="13"/>
        <end position="98"/>
    </location>
</feature>
<dbReference type="OrthoDB" id="3904217at2759"/>
<dbReference type="AlphaFoldDB" id="A0A6A6EMN5"/>
<evidence type="ECO:0000259" key="1">
    <source>
        <dbReference type="Pfam" id="PF13924"/>
    </source>
</evidence>
<dbReference type="Pfam" id="PF13924">
    <property type="entry name" value="Lipocalin_5"/>
    <property type="match status" value="1"/>
</dbReference>
<organism evidence="2 3">
    <name type="scientific">Zopfia rhizophila CBS 207.26</name>
    <dbReference type="NCBI Taxonomy" id="1314779"/>
    <lineage>
        <taxon>Eukaryota</taxon>
        <taxon>Fungi</taxon>
        <taxon>Dikarya</taxon>
        <taxon>Ascomycota</taxon>
        <taxon>Pezizomycotina</taxon>
        <taxon>Dothideomycetes</taxon>
        <taxon>Dothideomycetes incertae sedis</taxon>
        <taxon>Zopfiaceae</taxon>
        <taxon>Zopfia</taxon>
    </lineage>
</organism>
<sequence length="136" mass="14698">MQSPQSITAALAGAWIMFNGTTTQNGLPYPDPSLRDNPSGVLTYTTTGHVSANLASSNPAYRPNLPFPAPANDVHLAEWALVGKHTLSYAGPFSIKEKVKEQELAKGVIEGGDMLKITAWSEELKISNTLFWKKLA</sequence>
<dbReference type="InterPro" id="IPR024311">
    <property type="entry name" value="Lipocalin-like"/>
</dbReference>